<evidence type="ECO:0000256" key="21">
    <source>
        <dbReference type="ARBA" id="ARBA00048954"/>
    </source>
</evidence>
<comment type="subcellular location">
    <subcellularLocation>
        <location evidence="2">Nucleus</location>
    </subcellularLocation>
</comment>
<keyword evidence="15" id="KW-0131">Cell cycle</keyword>
<feature type="region of interest" description="Disordered" evidence="22">
    <location>
        <begin position="331"/>
        <end position="360"/>
    </location>
</feature>
<evidence type="ECO:0000256" key="15">
    <source>
        <dbReference type="ARBA" id="ARBA00023306"/>
    </source>
</evidence>
<evidence type="ECO:0000256" key="5">
    <source>
        <dbReference type="ARBA" id="ARBA00017386"/>
    </source>
</evidence>
<reference evidence="24 25" key="1">
    <citation type="journal article" date="2016" name="Genome Biol. Evol.">
        <title>Divergent and convergent evolution of fungal pathogenicity.</title>
        <authorList>
            <person name="Shang Y."/>
            <person name="Xiao G."/>
            <person name="Zheng P."/>
            <person name="Cen K."/>
            <person name="Zhan S."/>
            <person name="Wang C."/>
        </authorList>
    </citation>
    <scope>NUCLEOTIDE SEQUENCE [LARGE SCALE GENOMIC DNA]</scope>
    <source>
        <strain evidence="24 25">RCEF 264</strain>
    </source>
</reference>
<dbReference type="InterPro" id="IPR006555">
    <property type="entry name" value="ATP-dep_Helicase_C"/>
</dbReference>
<dbReference type="GO" id="GO:0016818">
    <property type="term" value="F:hydrolase activity, acting on acid anhydrides, in phosphorus-containing anhydrides"/>
    <property type="evidence" value="ECO:0007669"/>
    <property type="project" value="InterPro"/>
</dbReference>
<evidence type="ECO:0000256" key="19">
    <source>
        <dbReference type="ARBA" id="ARBA00045008"/>
    </source>
</evidence>
<dbReference type="FunFam" id="3.40.50.300:FF:001372">
    <property type="entry name" value="ATP-dependent DNA helicase chl1"/>
    <property type="match status" value="1"/>
</dbReference>
<feature type="region of interest" description="Disordered" evidence="22">
    <location>
        <begin position="247"/>
        <end position="299"/>
    </location>
</feature>
<dbReference type="STRING" id="1081102.A0A167SNU0"/>
<dbReference type="InterPro" id="IPR045028">
    <property type="entry name" value="DinG/Rad3-like"/>
</dbReference>
<evidence type="ECO:0000256" key="11">
    <source>
        <dbReference type="ARBA" id="ARBA00023004"/>
    </source>
</evidence>
<dbReference type="PANTHER" id="PTHR11472">
    <property type="entry name" value="DNA REPAIR DEAD HELICASE RAD3/XP-D SUBFAMILY MEMBER"/>
    <property type="match status" value="1"/>
</dbReference>
<comment type="similarity">
    <text evidence="3">Belongs to the DEAD box helicase family. DEAH subfamily. DDX11/CHL1 sub-subfamily.</text>
</comment>
<protein>
    <recommendedName>
        <fullName evidence="5">ATP-dependent DNA helicase CHL1</fullName>
        <ecNumber evidence="17">5.6.2.3</ecNumber>
    </recommendedName>
    <alternativeName>
        <fullName evidence="4">ATP-dependent DNA helicase chl1</fullName>
    </alternativeName>
    <alternativeName>
        <fullName evidence="16">Chromosome loss protein 1</fullName>
    </alternativeName>
    <alternativeName>
        <fullName evidence="18 19">DNA 5'-3' helicase CHL1</fullName>
    </alternativeName>
</protein>
<evidence type="ECO:0000256" key="18">
    <source>
        <dbReference type="ARBA" id="ARBA00044998"/>
    </source>
</evidence>
<evidence type="ECO:0000256" key="13">
    <source>
        <dbReference type="ARBA" id="ARBA00023235"/>
    </source>
</evidence>
<gene>
    <name evidence="24" type="ORF">SPI_05990</name>
</gene>
<keyword evidence="11" id="KW-0408">Iron</keyword>
<evidence type="ECO:0000256" key="9">
    <source>
        <dbReference type="ARBA" id="ARBA00022806"/>
    </source>
</evidence>
<feature type="compositionally biased region" description="Acidic residues" evidence="22">
    <location>
        <begin position="275"/>
        <end position="290"/>
    </location>
</feature>
<dbReference type="GO" id="GO:0035861">
    <property type="term" value="C:site of double-strand break"/>
    <property type="evidence" value="ECO:0007669"/>
    <property type="project" value="EnsemblFungi"/>
</dbReference>
<dbReference type="GO" id="GO:0045005">
    <property type="term" value="P:DNA-templated DNA replication maintenance of fidelity"/>
    <property type="evidence" value="ECO:0007669"/>
    <property type="project" value="EnsemblFungi"/>
</dbReference>
<dbReference type="PROSITE" id="PS51193">
    <property type="entry name" value="HELICASE_ATP_BIND_2"/>
    <property type="match status" value="1"/>
</dbReference>
<dbReference type="SMART" id="SM00488">
    <property type="entry name" value="DEXDc2"/>
    <property type="match status" value="1"/>
</dbReference>
<dbReference type="Proteomes" id="UP000076874">
    <property type="component" value="Unassembled WGS sequence"/>
</dbReference>
<dbReference type="AlphaFoldDB" id="A0A167SNU0"/>
<dbReference type="SUPFAM" id="SSF52540">
    <property type="entry name" value="P-loop containing nucleoside triphosphate hydrolases"/>
    <property type="match status" value="1"/>
</dbReference>
<evidence type="ECO:0000256" key="22">
    <source>
        <dbReference type="SAM" id="MobiDB-lite"/>
    </source>
</evidence>
<evidence type="ECO:0000259" key="23">
    <source>
        <dbReference type="PROSITE" id="PS51193"/>
    </source>
</evidence>
<keyword evidence="9" id="KW-0347">Helicase</keyword>
<dbReference type="GO" id="GO:0034085">
    <property type="term" value="P:establishment of sister chromatid cohesion"/>
    <property type="evidence" value="ECO:0007669"/>
    <property type="project" value="TreeGrafter"/>
</dbReference>
<dbReference type="GO" id="GO:0005634">
    <property type="term" value="C:nucleus"/>
    <property type="evidence" value="ECO:0007669"/>
    <property type="project" value="UniProtKB-SubCell"/>
</dbReference>
<dbReference type="Pfam" id="PF06733">
    <property type="entry name" value="DEAD_2"/>
    <property type="match status" value="1"/>
</dbReference>
<evidence type="ECO:0000256" key="4">
    <source>
        <dbReference type="ARBA" id="ARBA00016387"/>
    </source>
</evidence>
<keyword evidence="6" id="KW-0479">Metal-binding</keyword>
<evidence type="ECO:0000256" key="12">
    <source>
        <dbReference type="ARBA" id="ARBA00023014"/>
    </source>
</evidence>
<evidence type="ECO:0000256" key="14">
    <source>
        <dbReference type="ARBA" id="ARBA00023242"/>
    </source>
</evidence>
<organism evidence="24 25">
    <name type="scientific">Niveomyces insectorum RCEF 264</name>
    <dbReference type="NCBI Taxonomy" id="1081102"/>
    <lineage>
        <taxon>Eukaryota</taxon>
        <taxon>Fungi</taxon>
        <taxon>Dikarya</taxon>
        <taxon>Ascomycota</taxon>
        <taxon>Pezizomycotina</taxon>
        <taxon>Sordariomycetes</taxon>
        <taxon>Hypocreomycetidae</taxon>
        <taxon>Hypocreales</taxon>
        <taxon>Cordycipitaceae</taxon>
        <taxon>Niveomyces</taxon>
    </lineage>
</organism>
<dbReference type="Pfam" id="PF13307">
    <property type="entry name" value="Helicase_C_2"/>
    <property type="match status" value="1"/>
</dbReference>
<evidence type="ECO:0000256" key="1">
    <source>
        <dbReference type="ARBA" id="ARBA00001966"/>
    </source>
</evidence>
<name>A0A167SNU0_9HYPO</name>
<feature type="region of interest" description="Disordered" evidence="22">
    <location>
        <begin position="127"/>
        <end position="163"/>
    </location>
</feature>
<keyword evidence="13" id="KW-0413">Isomerase</keyword>
<dbReference type="Gene3D" id="3.40.50.300">
    <property type="entry name" value="P-loop containing nucleotide triphosphate hydrolases"/>
    <property type="match status" value="3"/>
</dbReference>
<dbReference type="InterPro" id="IPR027417">
    <property type="entry name" value="P-loop_NTPase"/>
</dbReference>
<dbReference type="SMART" id="SM00491">
    <property type="entry name" value="HELICc2"/>
    <property type="match status" value="1"/>
</dbReference>
<keyword evidence="10" id="KW-0067">ATP-binding</keyword>
<dbReference type="NCBIfam" id="TIGR00604">
    <property type="entry name" value="rad3"/>
    <property type="match status" value="1"/>
</dbReference>
<evidence type="ECO:0000256" key="10">
    <source>
        <dbReference type="ARBA" id="ARBA00022840"/>
    </source>
</evidence>
<dbReference type="GO" id="GO:0051536">
    <property type="term" value="F:iron-sulfur cluster binding"/>
    <property type="evidence" value="ECO:0007669"/>
    <property type="project" value="UniProtKB-KW"/>
</dbReference>
<dbReference type="EMBL" id="AZHD01000010">
    <property type="protein sequence ID" value="OAA59792.1"/>
    <property type="molecule type" value="Genomic_DNA"/>
</dbReference>
<comment type="cofactor">
    <cofactor evidence="1">
        <name>[4Fe-4S] cluster</name>
        <dbReference type="ChEBI" id="CHEBI:49883"/>
    </cofactor>
</comment>
<evidence type="ECO:0000256" key="2">
    <source>
        <dbReference type="ARBA" id="ARBA00004123"/>
    </source>
</evidence>
<evidence type="ECO:0000256" key="7">
    <source>
        <dbReference type="ARBA" id="ARBA00022741"/>
    </source>
</evidence>
<dbReference type="GO" id="GO:0043139">
    <property type="term" value="F:5'-3' DNA helicase activity"/>
    <property type="evidence" value="ECO:0007669"/>
    <property type="project" value="UniProtKB-EC"/>
</dbReference>
<keyword evidence="12" id="KW-0411">Iron-sulfur</keyword>
<sequence>MEAVDADGAGLDTAVAARFHHPYTPYDVQMQFMKAVYDACARGDGQVALLESPTGTGKSLSLLCGALTWLRQHKRRRFEGATTRNKEDDAALADEPDWVVEQLLRQRRAALAARWEAREARLAAARRRARDHEKAEAARQFNRGGKRRRLDGNGNGNGNDHDNTVTAQARRAADEEAEFLLGDGDNVDADDPLAWFSAETRAMMARAGLVTGPQEADDDDDDDDENITIYYTSRTHSQLTQFIAELRRPRFPPSLPKAVDADAGKTGCRGNKDNYDDDNDDDDDDDDDDDSHTAEPVKHVPLSSRQRLCINPAVARLGSVAAINDRCAELQKPKKKKSSSSSAAHHHGHDDPQRCPYLPTTDNRAATQQFRDAALATLPDLEDLFRLGRALHVCPYYAARTAVPGAEIVTLPYPLLLQQTAREALGIRLDRRLRPAWCCSLVMPLRPSVFGLWLALKQPVPTLEGKATQGIVDPSALLRHKGADQINLFELVQYIQASKLAYKVESYAAYVEEEQTANGAGDASGKGDAAQDATTAPASPVLHTLTSFLLALTNLSNEGRIFFEKMPQPPPPPSASASTAPDIQLSYLLLSPTHAFASIAASARAVILAGGTLAPFADYQRHLFPTHAPGKITTLSCGHVIPAANLCVWTLGSTMPTSGTGSASAPLFDFSFQHRSNPTLVYALGTALLNLCTVVPDGVVVFFPSYGYLDEVVQRWQQPAPAPASQHGRRLPPGPTVWDRLQAKKAVFRETKGGASDAVLAAYSEAILNPQEVDAAAPRPNGALLLSVVGGKMSEGINFADRLGRCVVVVGLPFPNLHAPDWQARMEYIEGGVAAGTATATATESTSSPSAAATAAGKQAAREFYENACMRAVNQSIGRAIRHRNDYAAIVLADRRFATARIRAKLPGWIRDGMVAGSEDKGLPGMMSTLSTFFRNKQQANAT</sequence>
<proteinExistence type="inferred from homology"/>
<keyword evidence="7" id="KW-0547">Nucleotide-binding</keyword>
<dbReference type="InterPro" id="IPR013020">
    <property type="entry name" value="Rad3/Chl1-like"/>
</dbReference>
<dbReference type="GO" id="GO:0046872">
    <property type="term" value="F:metal ion binding"/>
    <property type="evidence" value="ECO:0007669"/>
    <property type="project" value="UniProtKB-KW"/>
</dbReference>
<evidence type="ECO:0000256" key="20">
    <source>
        <dbReference type="ARBA" id="ARBA00045702"/>
    </source>
</evidence>
<evidence type="ECO:0000313" key="25">
    <source>
        <dbReference type="Proteomes" id="UP000076874"/>
    </source>
</evidence>
<keyword evidence="8" id="KW-0378">Hydrolase</keyword>
<evidence type="ECO:0000256" key="16">
    <source>
        <dbReference type="ARBA" id="ARBA00029709"/>
    </source>
</evidence>
<evidence type="ECO:0000256" key="3">
    <source>
        <dbReference type="ARBA" id="ARBA00008435"/>
    </source>
</evidence>
<evidence type="ECO:0000256" key="8">
    <source>
        <dbReference type="ARBA" id="ARBA00022801"/>
    </source>
</evidence>
<dbReference type="InterPro" id="IPR010614">
    <property type="entry name" value="RAD3-like_helicase_DEAD"/>
</dbReference>
<evidence type="ECO:0000256" key="17">
    <source>
        <dbReference type="ARBA" id="ARBA00044969"/>
    </source>
</evidence>
<comment type="caution">
    <text evidence="24">The sequence shown here is derived from an EMBL/GenBank/DDBJ whole genome shotgun (WGS) entry which is preliminary data.</text>
</comment>
<comment type="function">
    <text evidence="20">ATP-dependent DNA helicase important for chromosome transmission and normal cell cycle progression in G(2)/M. May have a role in changing DNA topology to allow the loading of proteins involved in maintaining sister chromatid cohesion in the vicinity of the centromeres. Has a specific role in chromosome segregation during meiosis II.</text>
</comment>
<feature type="domain" description="Helicase ATP-binding" evidence="23">
    <location>
        <begin position="15"/>
        <end position="530"/>
    </location>
</feature>
<accession>A0A167SNU0</accession>
<dbReference type="PANTHER" id="PTHR11472:SF41">
    <property type="entry name" value="ATP-DEPENDENT DNA HELICASE DDX11-RELATED"/>
    <property type="match status" value="1"/>
</dbReference>
<comment type="catalytic activity">
    <reaction evidence="21">
        <text>ATP + H2O = ADP + phosphate + H(+)</text>
        <dbReference type="Rhea" id="RHEA:13065"/>
        <dbReference type="ChEBI" id="CHEBI:15377"/>
        <dbReference type="ChEBI" id="CHEBI:15378"/>
        <dbReference type="ChEBI" id="CHEBI:30616"/>
        <dbReference type="ChEBI" id="CHEBI:43474"/>
        <dbReference type="ChEBI" id="CHEBI:456216"/>
        <dbReference type="EC" id="5.6.2.3"/>
    </reaction>
</comment>
<dbReference type="GO" id="GO:0005524">
    <property type="term" value="F:ATP binding"/>
    <property type="evidence" value="ECO:0007669"/>
    <property type="project" value="UniProtKB-KW"/>
</dbReference>
<dbReference type="InterPro" id="IPR014013">
    <property type="entry name" value="Helic_SF1/SF2_ATP-bd_DinG/Rad3"/>
</dbReference>
<dbReference type="InterPro" id="IPR006554">
    <property type="entry name" value="Helicase-like_DEXD_c2"/>
</dbReference>
<evidence type="ECO:0000256" key="6">
    <source>
        <dbReference type="ARBA" id="ARBA00022723"/>
    </source>
</evidence>
<keyword evidence="25" id="KW-1185">Reference proteome</keyword>
<dbReference type="GO" id="GO:0003677">
    <property type="term" value="F:DNA binding"/>
    <property type="evidence" value="ECO:0007669"/>
    <property type="project" value="InterPro"/>
</dbReference>
<keyword evidence="14" id="KW-0539">Nucleus</keyword>
<dbReference type="CDD" id="cd18788">
    <property type="entry name" value="SF2_C_XPD"/>
    <property type="match status" value="1"/>
</dbReference>
<dbReference type="EC" id="5.6.2.3" evidence="17"/>
<dbReference type="OrthoDB" id="267079at2759"/>
<evidence type="ECO:0000313" key="24">
    <source>
        <dbReference type="EMBL" id="OAA59792.1"/>
    </source>
</evidence>